<dbReference type="STRING" id="13035.Dacsa_2270"/>
<proteinExistence type="inferred from homology"/>
<dbReference type="HOGENOM" id="CLU_745594_0_0_3"/>
<keyword evidence="4 6" id="KW-1133">Transmembrane helix</keyword>
<keyword evidence="9" id="KW-1185">Reference proteome</keyword>
<dbReference type="Gene3D" id="2.30.30.60">
    <property type="match status" value="1"/>
</dbReference>
<dbReference type="InterPro" id="IPR010920">
    <property type="entry name" value="LSM_dom_sf"/>
</dbReference>
<dbReference type="GO" id="GO:0055085">
    <property type="term" value="P:transmembrane transport"/>
    <property type="evidence" value="ECO:0007669"/>
    <property type="project" value="InterPro"/>
</dbReference>
<feature type="transmembrane region" description="Helical" evidence="6">
    <location>
        <begin position="105"/>
        <end position="124"/>
    </location>
</feature>
<evidence type="ECO:0000256" key="5">
    <source>
        <dbReference type="ARBA" id="ARBA00023136"/>
    </source>
</evidence>
<dbReference type="OrthoDB" id="9799209at2"/>
<dbReference type="RefSeq" id="WP_015229877.1">
    <property type="nucleotide sequence ID" value="NC_019780.1"/>
</dbReference>
<dbReference type="KEGG" id="dsl:Dacsa_2270"/>
<feature type="transmembrane region" description="Helical" evidence="6">
    <location>
        <begin position="29"/>
        <end position="50"/>
    </location>
</feature>
<evidence type="ECO:0000259" key="7">
    <source>
        <dbReference type="Pfam" id="PF00924"/>
    </source>
</evidence>
<dbReference type="Proteomes" id="UP000010482">
    <property type="component" value="Chromosome"/>
</dbReference>
<dbReference type="Gene3D" id="1.10.287.1260">
    <property type="match status" value="1"/>
</dbReference>
<dbReference type="PANTHER" id="PTHR30566:SF5">
    <property type="entry name" value="MECHANOSENSITIVE ION CHANNEL PROTEIN 1, MITOCHONDRIAL-RELATED"/>
    <property type="match status" value="1"/>
</dbReference>
<dbReference type="SUPFAM" id="SSF50182">
    <property type="entry name" value="Sm-like ribonucleoproteins"/>
    <property type="match status" value="1"/>
</dbReference>
<dbReference type="InterPro" id="IPR006685">
    <property type="entry name" value="MscS_channel_2nd"/>
</dbReference>
<dbReference type="EMBL" id="CP003944">
    <property type="protein sequence ID" value="AFZ50885.1"/>
    <property type="molecule type" value="Genomic_DNA"/>
</dbReference>
<comment type="subcellular location">
    <subcellularLocation>
        <location evidence="1">Membrane</location>
        <topology evidence="1">Multi-pass membrane protein</topology>
    </subcellularLocation>
</comment>
<dbReference type="SUPFAM" id="SSF82861">
    <property type="entry name" value="Mechanosensitive channel protein MscS (YggB), transmembrane region"/>
    <property type="match status" value="1"/>
</dbReference>
<dbReference type="PANTHER" id="PTHR30566">
    <property type="entry name" value="YNAI-RELATED MECHANOSENSITIVE ION CHANNEL"/>
    <property type="match status" value="1"/>
</dbReference>
<sequence length="379" mass="42642">MDISEIFQKLFFEIDANFQEELFGFLTRLGWFILFTLIAILAARLLPAFFQWGVDRFAPKFLAEPHDRIITPLRNLMVRSGFLIFIAININLFRPYTAFFNFLQFFSYLSVTITLAWFLSRLVRQIIRVYGITLIQNLSREGDDILVAGETVANVIIGFLGAIFFAQSQDLNLVSVLTGFGIGGIAVAFAAKEVLSQIIGTVVLYLDRPYVPGEYIRANFNPVAEDIYGRVESIGIRSTKVRLVVTNTLLIVPNSIMASTDVENVSRGKKVMALLYLDFPQVLASSERALVEQTLQDSLGGLFGVEQGSVRIATFEPEDKPGTRARVSFFLLSSSSTSLNIRKRLVEMANQEIAQRLQKNQLQFSMEEPMIYVDSPITK</sequence>
<evidence type="ECO:0000256" key="3">
    <source>
        <dbReference type="ARBA" id="ARBA00022692"/>
    </source>
</evidence>
<feature type="transmembrane region" description="Helical" evidence="6">
    <location>
        <begin position="76"/>
        <end position="93"/>
    </location>
</feature>
<feature type="domain" description="Mechanosensitive ion channel MscS" evidence="7">
    <location>
        <begin position="194"/>
        <end position="267"/>
    </location>
</feature>
<keyword evidence="3 6" id="KW-0812">Transmembrane</keyword>
<comment type="similarity">
    <text evidence="2">Belongs to the MscS (TC 1.A.23) family.</text>
</comment>
<feature type="transmembrane region" description="Helical" evidence="6">
    <location>
        <begin position="145"/>
        <end position="165"/>
    </location>
</feature>
<gene>
    <name evidence="8" type="ORF">Dacsa_2270</name>
</gene>
<evidence type="ECO:0000313" key="8">
    <source>
        <dbReference type="EMBL" id="AFZ50885.1"/>
    </source>
</evidence>
<evidence type="ECO:0000256" key="1">
    <source>
        <dbReference type="ARBA" id="ARBA00004141"/>
    </source>
</evidence>
<dbReference type="GO" id="GO:0016020">
    <property type="term" value="C:membrane"/>
    <property type="evidence" value="ECO:0007669"/>
    <property type="project" value="UniProtKB-SubCell"/>
</dbReference>
<dbReference type="AlphaFoldDB" id="K9YX37"/>
<dbReference type="PATRIC" id="fig|13035.3.peg.2572"/>
<dbReference type="InterPro" id="IPR023408">
    <property type="entry name" value="MscS_beta-dom_sf"/>
</dbReference>
<dbReference type="Pfam" id="PF00924">
    <property type="entry name" value="MS_channel_2nd"/>
    <property type="match status" value="1"/>
</dbReference>
<accession>K9YX37</accession>
<reference evidence="8" key="1">
    <citation type="submission" date="2012-04" db="EMBL/GenBank/DDBJ databases">
        <title>Finished genome of Dactylococcopsis salina PCC 8305.</title>
        <authorList>
            <consortium name="US DOE Joint Genome Institute"/>
            <person name="Gugger M."/>
            <person name="Coursin T."/>
            <person name="Rippka R."/>
            <person name="Tandeau De Marsac N."/>
            <person name="Huntemann M."/>
            <person name="Wei C.-L."/>
            <person name="Han J."/>
            <person name="Detter J.C."/>
            <person name="Han C."/>
            <person name="Tapia R."/>
            <person name="Daligault H."/>
            <person name="Chen A."/>
            <person name="Krypides N."/>
            <person name="Mavromatis K."/>
            <person name="Markowitz V."/>
            <person name="Szeto E."/>
            <person name="Ivanova N."/>
            <person name="Ovchinnikova G."/>
            <person name="Pagani I."/>
            <person name="Pati A."/>
            <person name="Goodwin L."/>
            <person name="Peters L."/>
            <person name="Pitluck S."/>
            <person name="Woyke T."/>
            <person name="Kerfeld C."/>
        </authorList>
    </citation>
    <scope>NUCLEOTIDE SEQUENCE [LARGE SCALE GENOMIC DNA]</scope>
    <source>
        <strain evidence="8">PCC 8305</strain>
    </source>
</reference>
<name>K9YX37_DACS8</name>
<dbReference type="InterPro" id="IPR011014">
    <property type="entry name" value="MscS_channel_TM-2"/>
</dbReference>
<feature type="transmembrane region" description="Helical" evidence="6">
    <location>
        <begin position="171"/>
        <end position="191"/>
    </location>
</feature>
<keyword evidence="5 6" id="KW-0472">Membrane</keyword>
<evidence type="ECO:0000313" key="9">
    <source>
        <dbReference type="Proteomes" id="UP000010482"/>
    </source>
</evidence>
<organism evidence="8 9">
    <name type="scientific">Dactylococcopsis salina (strain PCC 8305)</name>
    <name type="common">Myxobactron salinum</name>
    <dbReference type="NCBI Taxonomy" id="13035"/>
    <lineage>
        <taxon>Bacteria</taxon>
        <taxon>Bacillati</taxon>
        <taxon>Cyanobacteriota</taxon>
        <taxon>Cyanophyceae</taxon>
        <taxon>Nodosilineales</taxon>
        <taxon>Cymatolegaceae</taxon>
        <taxon>Dactylococcopsis</taxon>
    </lineage>
</organism>
<protein>
    <submittedName>
        <fullName evidence="8">Small-conductance mechanosensitive channel</fullName>
    </submittedName>
</protein>
<evidence type="ECO:0000256" key="2">
    <source>
        <dbReference type="ARBA" id="ARBA00008017"/>
    </source>
</evidence>
<evidence type="ECO:0000256" key="6">
    <source>
        <dbReference type="SAM" id="Phobius"/>
    </source>
</evidence>
<evidence type="ECO:0000256" key="4">
    <source>
        <dbReference type="ARBA" id="ARBA00022989"/>
    </source>
</evidence>
<dbReference type="eggNOG" id="COG0668">
    <property type="taxonomic scope" value="Bacteria"/>
</dbReference>